<accession>A0A3G2QYI9</accession>
<evidence type="ECO:0000313" key="2">
    <source>
        <dbReference type="EMBL" id="AYO28180.1"/>
    </source>
</evidence>
<feature type="coiled-coil region" evidence="1">
    <location>
        <begin position="47"/>
        <end position="74"/>
    </location>
</feature>
<keyword evidence="1" id="KW-0175">Coiled coil</keyword>
<dbReference type="EMBL" id="MH795128">
    <property type="protein sequence ID" value="AYO28180.1"/>
    <property type="molecule type" value="Genomic_DNA"/>
</dbReference>
<geneLocation type="plastid" evidence="2"/>
<protein>
    <submittedName>
        <fullName evidence="2">Uncharacterized protein</fullName>
    </submittedName>
</protein>
<name>A0A3G2QYI9_9STRA</name>
<dbReference type="AlphaFoldDB" id="A0A3G2QYI9"/>
<keyword evidence="2" id="KW-0934">Plastid</keyword>
<reference evidence="2" key="1">
    <citation type="submission" date="2018-08" db="EMBL/GenBank/DDBJ databases">
        <title>Comparative Plastid Genomics of Synurophyceae: Evolutionary Evidence of Lateral Gene Transfer and Inverted Repeat Dynamics.</title>
        <authorList>
            <person name="Kim J.I."/>
            <person name="Shin H."/>
            <person name="Skaloud P."/>
            <person name="Jung J."/>
            <person name="Yoon H.S."/>
            <person name="Archibald J.M."/>
            <person name="Shin W."/>
        </authorList>
    </citation>
    <scope>NUCLEOTIDE SEQUENCE</scope>
    <source>
        <strain evidence="2">S114.C7</strain>
    </source>
</reference>
<organism evidence="2">
    <name type="scientific">Synura petersenii</name>
    <dbReference type="NCBI Taxonomy" id="52555"/>
    <lineage>
        <taxon>Eukaryota</taxon>
        <taxon>Sar</taxon>
        <taxon>Stramenopiles</taxon>
        <taxon>Ochrophyta</taxon>
        <taxon>Synurophyceae</taxon>
        <taxon>Synurales</taxon>
        <taxon>Mallomonadaceae</taxon>
        <taxon>Synura</taxon>
    </lineage>
</organism>
<proteinExistence type="predicted"/>
<evidence type="ECO:0000256" key="1">
    <source>
        <dbReference type="SAM" id="Coils"/>
    </source>
</evidence>
<dbReference type="EMBL" id="MH795128">
    <property type="protein sequence ID" value="AYO28157.1"/>
    <property type="molecule type" value="Genomic_DNA"/>
</dbReference>
<sequence>MKKRNLQELYNLINELAGVNKCELIENLILKEISDDLKNGKLEEGIYEIDEDNYEELQRIIKDLINQNVEQLNQEIDFQSFMESLIDLFWGNSIQKDALLEVIEYALLFLDEIIKKQNLRKNFSLSLRKNSILYLEKKEKRKENRLNERLEILVFFITNKFIFSHFSSPIKNKEALLKNRYKMLLNYGQKLLQKGWTINCIYEEMCHLMQESKSIINVVENFLVECPLPLDPVIKSKKISDFRDLLMELVKELFQKNFQLFTVQVLFESIFLDVFPFLTRDENYQFMEGILAYIDLLFID</sequence>